<proteinExistence type="predicted"/>
<reference evidence="1 2" key="2">
    <citation type="journal article" date="2022" name="Mol. Ecol. Resour.">
        <title>The genomes of chicory, endive, great burdock and yacon provide insights into Asteraceae paleo-polyploidization history and plant inulin production.</title>
        <authorList>
            <person name="Fan W."/>
            <person name="Wang S."/>
            <person name="Wang H."/>
            <person name="Wang A."/>
            <person name="Jiang F."/>
            <person name="Liu H."/>
            <person name="Zhao H."/>
            <person name="Xu D."/>
            <person name="Zhang Y."/>
        </authorList>
    </citation>
    <scope>NUCLEOTIDE SEQUENCE [LARGE SCALE GENOMIC DNA]</scope>
    <source>
        <strain evidence="2">cv. Yunnan</strain>
        <tissue evidence="1">Leaves</tissue>
    </source>
</reference>
<organism evidence="1 2">
    <name type="scientific">Smallanthus sonchifolius</name>
    <dbReference type="NCBI Taxonomy" id="185202"/>
    <lineage>
        <taxon>Eukaryota</taxon>
        <taxon>Viridiplantae</taxon>
        <taxon>Streptophyta</taxon>
        <taxon>Embryophyta</taxon>
        <taxon>Tracheophyta</taxon>
        <taxon>Spermatophyta</taxon>
        <taxon>Magnoliopsida</taxon>
        <taxon>eudicotyledons</taxon>
        <taxon>Gunneridae</taxon>
        <taxon>Pentapetalae</taxon>
        <taxon>asterids</taxon>
        <taxon>campanulids</taxon>
        <taxon>Asterales</taxon>
        <taxon>Asteraceae</taxon>
        <taxon>Asteroideae</taxon>
        <taxon>Heliantheae alliance</taxon>
        <taxon>Millerieae</taxon>
        <taxon>Smallanthus</taxon>
    </lineage>
</organism>
<gene>
    <name evidence="1" type="ORF">L1987_81881</name>
</gene>
<accession>A0ACB8YRN3</accession>
<evidence type="ECO:0000313" key="2">
    <source>
        <dbReference type="Proteomes" id="UP001056120"/>
    </source>
</evidence>
<name>A0ACB8YRN3_9ASTR</name>
<sequence length="117" mass="13106">MLRRVYTITGDVALLTARASTYCCYEYINQESMKLGRLALPNQQSFKLLIVGDGGTGMALIIRGQCAIIMFDLTDRLTYNNVSRWYESVGRDVNLHFVGSPSLAPPEGQIDKQTQQQ</sequence>
<dbReference type="EMBL" id="CM042044">
    <property type="protein sequence ID" value="KAI3688172.1"/>
    <property type="molecule type" value="Genomic_DNA"/>
</dbReference>
<protein>
    <submittedName>
        <fullName evidence="1">Uncharacterized protein</fullName>
    </submittedName>
</protein>
<dbReference type="Proteomes" id="UP001056120">
    <property type="component" value="Linkage Group LG27"/>
</dbReference>
<comment type="caution">
    <text evidence="1">The sequence shown here is derived from an EMBL/GenBank/DDBJ whole genome shotgun (WGS) entry which is preliminary data.</text>
</comment>
<reference evidence="2" key="1">
    <citation type="journal article" date="2022" name="Mol. Ecol. Resour.">
        <title>The genomes of chicory, endive, great burdock and yacon provide insights into Asteraceae palaeo-polyploidization history and plant inulin production.</title>
        <authorList>
            <person name="Fan W."/>
            <person name="Wang S."/>
            <person name="Wang H."/>
            <person name="Wang A."/>
            <person name="Jiang F."/>
            <person name="Liu H."/>
            <person name="Zhao H."/>
            <person name="Xu D."/>
            <person name="Zhang Y."/>
        </authorList>
    </citation>
    <scope>NUCLEOTIDE SEQUENCE [LARGE SCALE GENOMIC DNA]</scope>
    <source>
        <strain evidence="2">cv. Yunnan</strain>
    </source>
</reference>
<evidence type="ECO:0000313" key="1">
    <source>
        <dbReference type="EMBL" id="KAI3688172.1"/>
    </source>
</evidence>
<keyword evidence="2" id="KW-1185">Reference proteome</keyword>